<comment type="caution">
    <text evidence="1">The sequence shown here is derived from an EMBL/GenBank/DDBJ whole genome shotgun (WGS) entry which is preliminary data.</text>
</comment>
<organism evidence="1 2">
    <name type="scientific">Aromatoleum petrolei</name>
    <dbReference type="NCBI Taxonomy" id="76116"/>
    <lineage>
        <taxon>Bacteria</taxon>
        <taxon>Pseudomonadati</taxon>
        <taxon>Pseudomonadota</taxon>
        <taxon>Betaproteobacteria</taxon>
        <taxon>Rhodocyclales</taxon>
        <taxon>Rhodocyclaceae</taxon>
        <taxon>Aromatoleum</taxon>
    </lineage>
</organism>
<sequence>MRATRNGSIGAIARVVGAGALLATLAGCQMMGMRPPYGEDGGAPSPKLPASAIGALIFGAEGEIYVVDGAGRNVPGCVLPGTMDKSAPECRALAGTTVLAIKSVAAVRHTGSTCTTVGPIISAGRAYYFQLPAGCAP</sequence>
<accession>A0ABX1MZK4</accession>
<name>A0ABX1MZK4_9RHOO</name>
<proteinExistence type="predicted"/>
<keyword evidence="2" id="KW-1185">Reference proteome</keyword>
<evidence type="ECO:0008006" key="3">
    <source>
        <dbReference type="Google" id="ProtNLM"/>
    </source>
</evidence>
<gene>
    <name evidence="1" type="ORF">GPA26_23850</name>
</gene>
<reference evidence="1 2" key="1">
    <citation type="submission" date="2019-12" db="EMBL/GenBank/DDBJ databases">
        <title>Comparative genomics gives insights into the taxonomy of the Azoarcus-Aromatoleum group and reveals separate origins of nif in the plant-associated Azoarcus and non-plant-associated Aromatoleum sub-groups.</title>
        <authorList>
            <person name="Lafos M."/>
            <person name="Maluk M."/>
            <person name="Batista M."/>
            <person name="Junghare M."/>
            <person name="Carmona M."/>
            <person name="Faoro H."/>
            <person name="Cruz L.M."/>
            <person name="Battistoni F."/>
            <person name="De Souza E."/>
            <person name="Pedrosa F."/>
            <person name="Chen W.-M."/>
            <person name="Poole P.S."/>
            <person name="Dixon R.A."/>
            <person name="James E.K."/>
        </authorList>
    </citation>
    <scope>NUCLEOTIDE SEQUENCE [LARGE SCALE GENOMIC DNA]</scope>
    <source>
        <strain evidence="1 2">ToN1</strain>
    </source>
</reference>
<evidence type="ECO:0000313" key="2">
    <source>
        <dbReference type="Proteomes" id="UP000652074"/>
    </source>
</evidence>
<dbReference type="EMBL" id="WTVR01000090">
    <property type="protein sequence ID" value="NMF91499.1"/>
    <property type="molecule type" value="Genomic_DNA"/>
</dbReference>
<dbReference type="PROSITE" id="PS51257">
    <property type="entry name" value="PROKAR_LIPOPROTEIN"/>
    <property type="match status" value="1"/>
</dbReference>
<protein>
    <recommendedName>
        <fullName evidence="3">Lipoprotein</fullName>
    </recommendedName>
</protein>
<evidence type="ECO:0000313" key="1">
    <source>
        <dbReference type="EMBL" id="NMF91499.1"/>
    </source>
</evidence>
<dbReference type="Proteomes" id="UP000652074">
    <property type="component" value="Unassembled WGS sequence"/>
</dbReference>
<dbReference type="RefSeq" id="WP_169208812.1">
    <property type="nucleotide sequence ID" value="NZ_CP059560.1"/>
</dbReference>